<dbReference type="InterPro" id="IPR002509">
    <property type="entry name" value="NODB_dom"/>
</dbReference>
<comment type="caution">
    <text evidence="2">The sequence shown here is derived from an EMBL/GenBank/DDBJ whole genome shotgun (WGS) entry which is preliminary data.</text>
</comment>
<dbReference type="EMBL" id="JACHHB010000001">
    <property type="protein sequence ID" value="MBB5172027.1"/>
    <property type="molecule type" value="Genomic_DNA"/>
</dbReference>
<dbReference type="InterPro" id="IPR011330">
    <property type="entry name" value="Glyco_hydro/deAcase_b/a-brl"/>
</dbReference>
<organism evidence="2 3">
    <name type="scientific">Texcoconibacillus texcoconensis</name>
    <dbReference type="NCBI Taxonomy" id="1095777"/>
    <lineage>
        <taxon>Bacteria</taxon>
        <taxon>Bacillati</taxon>
        <taxon>Bacillota</taxon>
        <taxon>Bacilli</taxon>
        <taxon>Bacillales</taxon>
        <taxon>Bacillaceae</taxon>
        <taxon>Texcoconibacillus</taxon>
    </lineage>
</organism>
<dbReference type="AlphaFoldDB" id="A0A840QKP8"/>
<proteinExistence type="predicted"/>
<dbReference type="Pfam" id="PF01522">
    <property type="entry name" value="Polysacc_deac_1"/>
    <property type="match status" value="1"/>
</dbReference>
<gene>
    <name evidence="2" type="ORF">HNQ41_000167</name>
</gene>
<reference evidence="2 3" key="1">
    <citation type="submission" date="2020-08" db="EMBL/GenBank/DDBJ databases">
        <title>Genomic Encyclopedia of Type Strains, Phase IV (KMG-IV): sequencing the most valuable type-strain genomes for metagenomic binning, comparative biology and taxonomic classification.</title>
        <authorList>
            <person name="Goeker M."/>
        </authorList>
    </citation>
    <scope>NUCLEOTIDE SEQUENCE [LARGE SCALE GENOMIC DNA]</scope>
    <source>
        <strain evidence="2 3">DSM 24696</strain>
    </source>
</reference>
<protein>
    <submittedName>
        <fullName evidence="2">Putative sporulation protein (Polysaccharide deacetylase family)</fullName>
    </submittedName>
</protein>
<dbReference type="GO" id="GO:0016020">
    <property type="term" value="C:membrane"/>
    <property type="evidence" value="ECO:0007669"/>
    <property type="project" value="TreeGrafter"/>
</dbReference>
<dbReference type="InterPro" id="IPR014228">
    <property type="entry name" value="Spore_polysacc_deacetyl_YlxY"/>
</dbReference>
<keyword evidence="3" id="KW-1185">Reference proteome</keyword>
<accession>A0A840QKP8</accession>
<dbReference type="RefSeq" id="WP_184662508.1">
    <property type="nucleotide sequence ID" value="NZ_JACHHB010000001.1"/>
</dbReference>
<dbReference type="SUPFAM" id="SSF88713">
    <property type="entry name" value="Glycoside hydrolase/deacetylase"/>
    <property type="match status" value="1"/>
</dbReference>
<dbReference type="Proteomes" id="UP000551878">
    <property type="component" value="Unassembled WGS sequence"/>
</dbReference>
<dbReference type="PANTHER" id="PTHR10587:SF80">
    <property type="entry name" value="CHITOOLIGOSACCHARIDE DEACETYLASE"/>
    <property type="match status" value="1"/>
</dbReference>
<evidence type="ECO:0000313" key="3">
    <source>
        <dbReference type="Proteomes" id="UP000551878"/>
    </source>
</evidence>
<dbReference type="InterPro" id="IPR050248">
    <property type="entry name" value="Polysacc_deacetylase_ArnD"/>
</dbReference>
<evidence type="ECO:0000259" key="1">
    <source>
        <dbReference type="PROSITE" id="PS51677"/>
    </source>
</evidence>
<dbReference type="GO" id="GO:0005975">
    <property type="term" value="P:carbohydrate metabolic process"/>
    <property type="evidence" value="ECO:0007669"/>
    <property type="project" value="InterPro"/>
</dbReference>
<dbReference type="PROSITE" id="PS51677">
    <property type="entry name" value="NODB"/>
    <property type="match status" value="1"/>
</dbReference>
<evidence type="ECO:0000313" key="2">
    <source>
        <dbReference type="EMBL" id="MBB5172027.1"/>
    </source>
</evidence>
<dbReference type="Gene3D" id="3.20.20.370">
    <property type="entry name" value="Glycoside hydrolase/deacetylase"/>
    <property type="match status" value="1"/>
</dbReference>
<sequence length="327" mass="37263">MVKKSVIQISTFLFILVLSLSSVKNPITSSYLHDLTDEATMTMQAEDPLYQEILEYRDDYEEDPIDARVDKVWKAVPGYNGLQVDVTSSFEQMKEEGQFDERRLVYDQISPEVSLEDLPPSAIYRGNENKPMVTLMVNVAWGNEELPELLKVMNEQEIRSTFFLDGSWVKNHPKLAKMIVEEGHEIGNHAYSHPDMRHLSSGQIAEELDKTNEVIEATLDVTPDWFAPPSGSYRDEVVKLAADRNMGTMMWSVDTIDWRNPAPEQMTRKVLDNVHNGATVLMHPTQSTARALEDIIDGIKDQGYRIGTVSELMDEKRLPVTRDTDEK</sequence>
<dbReference type="NCBIfam" id="TIGR02873">
    <property type="entry name" value="spore_ylxY"/>
    <property type="match status" value="1"/>
</dbReference>
<dbReference type="GO" id="GO:0016810">
    <property type="term" value="F:hydrolase activity, acting on carbon-nitrogen (but not peptide) bonds"/>
    <property type="evidence" value="ECO:0007669"/>
    <property type="project" value="InterPro"/>
</dbReference>
<dbReference type="CDD" id="cd10950">
    <property type="entry name" value="CE4_BsYlxY_like"/>
    <property type="match status" value="1"/>
</dbReference>
<dbReference type="PANTHER" id="PTHR10587">
    <property type="entry name" value="GLYCOSYL TRANSFERASE-RELATED"/>
    <property type="match status" value="1"/>
</dbReference>
<name>A0A840QKP8_9BACI</name>
<feature type="domain" description="NodB homology" evidence="1">
    <location>
        <begin position="131"/>
        <end position="307"/>
    </location>
</feature>